<dbReference type="EMBL" id="JAEFBK010000010">
    <property type="protein sequence ID" value="KAG7561508.1"/>
    <property type="molecule type" value="Genomic_DNA"/>
</dbReference>
<evidence type="ECO:0000259" key="2">
    <source>
        <dbReference type="Pfam" id="PF07993"/>
    </source>
</evidence>
<keyword evidence="1" id="KW-0443">Lipid metabolism</keyword>
<keyword evidence="4" id="KW-1185">Reference proteome</keyword>
<feature type="domain" description="Thioester reductase (TE)" evidence="2">
    <location>
        <begin position="118"/>
        <end position="189"/>
    </location>
</feature>
<accession>A0A8T1ZS48</accession>
<dbReference type="InterPro" id="IPR026055">
    <property type="entry name" value="FAR"/>
</dbReference>
<dbReference type="Proteomes" id="UP000694240">
    <property type="component" value="Chromosome 10"/>
</dbReference>
<organism evidence="3 4">
    <name type="scientific">Arabidopsis thaliana x Arabidopsis arenosa</name>
    <dbReference type="NCBI Taxonomy" id="1240361"/>
    <lineage>
        <taxon>Eukaryota</taxon>
        <taxon>Viridiplantae</taxon>
        <taxon>Streptophyta</taxon>
        <taxon>Embryophyta</taxon>
        <taxon>Tracheophyta</taxon>
        <taxon>Spermatophyta</taxon>
        <taxon>Magnoliopsida</taxon>
        <taxon>eudicotyledons</taxon>
        <taxon>Gunneridae</taxon>
        <taxon>Pentapetalae</taxon>
        <taxon>rosids</taxon>
        <taxon>malvids</taxon>
        <taxon>Brassicales</taxon>
        <taxon>Brassicaceae</taxon>
        <taxon>Camelineae</taxon>
        <taxon>Arabidopsis</taxon>
    </lineage>
</organism>
<protein>
    <recommendedName>
        <fullName evidence="1">Fatty acyl-CoA reductase</fullName>
        <ecNumber evidence="1">1.2.1.84</ecNumber>
    </recommendedName>
</protein>
<dbReference type="PANTHER" id="PTHR11011">
    <property type="entry name" value="MALE STERILITY PROTEIN 2-RELATED"/>
    <property type="match status" value="1"/>
</dbReference>
<comment type="similarity">
    <text evidence="1">Belongs to the fatty acyl-CoA reductase family.</text>
</comment>
<comment type="function">
    <text evidence="1">Catalyzes the reduction of fatty acyl-CoA to fatty alcohols.</text>
</comment>
<comment type="caution">
    <text evidence="3">The sequence shown here is derived from an EMBL/GenBank/DDBJ whole genome shotgun (WGS) entry which is preliminary data.</text>
</comment>
<reference evidence="3 4" key="1">
    <citation type="submission" date="2020-12" db="EMBL/GenBank/DDBJ databases">
        <title>Concerted genomic and epigenomic changes stabilize Arabidopsis allopolyploids.</title>
        <authorList>
            <person name="Chen Z."/>
        </authorList>
    </citation>
    <scope>NUCLEOTIDE SEQUENCE [LARGE SCALE GENOMIC DNA]</scope>
    <source>
        <strain evidence="3">Allo738</strain>
        <tissue evidence="3">Leaf</tissue>
    </source>
</reference>
<keyword evidence="1" id="KW-0560">Oxidoreductase</keyword>
<sequence>MRVTVVVCPSGSPTDQIIDKDHIISSDLLKLLKQRPGKSYDAFLNSKLIPVVGDIAEDNLGMDSETSLKISEEIDIIINSAARTTFADRCDSALSVKALGPGRLLIFAKMLFYENPRPRAQIHGWENTYTFTKAMGETVIRSNPGELPVVIIRPNIIESSYNETFPGWIQGFRIADPVILAYGKGQLPGF</sequence>
<feature type="domain" description="Thioester reductase (TE)" evidence="2">
    <location>
        <begin position="39"/>
        <end position="109"/>
    </location>
</feature>
<dbReference type="GO" id="GO:0102965">
    <property type="term" value="F:alcohol-forming long-chain fatty acyl-CoA reductase activity"/>
    <property type="evidence" value="ECO:0007669"/>
    <property type="project" value="UniProtKB-EC"/>
</dbReference>
<dbReference type="GO" id="GO:0035336">
    <property type="term" value="P:long-chain fatty-acyl-CoA metabolic process"/>
    <property type="evidence" value="ECO:0007669"/>
    <property type="project" value="TreeGrafter"/>
</dbReference>
<keyword evidence="1" id="KW-0444">Lipid biosynthesis</keyword>
<evidence type="ECO:0000313" key="3">
    <source>
        <dbReference type="EMBL" id="KAG7561508.1"/>
    </source>
</evidence>
<evidence type="ECO:0000313" key="4">
    <source>
        <dbReference type="Proteomes" id="UP000694240"/>
    </source>
</evidence>
<dbReference type="GO" id="GO:0010345">
    <property type="term" value="P:suberin biosynthetic process"/>
    <property type="evidence" value="ECO:0007669"/>
    <property type="project" value="TreeGrafter"/>
</dbReference>
<dbReference type="GO" id="GO:0080019">
    <property type="term" value="F:alcohol-forming very long-chain fatty acyl-CoA reductase activity"/>
    <property type="evidence" value="ECO:0007669"/>
    <property type="project" value="InterPro"/>
</dbReference>
<dbReference type="Pfam" id="PF07993">
    <property type="entry name" value="NAD_binding_4"/>
    <property type="match status" value="2"/>
</dbReference>
<dbReference type="EC" id="1.2.1.84" evidence="1"/>
<name>A0A8T1ZS48_9BRAS</name>
<gene>
    <name evidence="3" type="ORF">ISN45_Aa05g029160</name>
</gene>
<evidence type="ECO:0000256" key="1">
    <source>
        <dbReference type="RuleBase" id="RU363097"/>
    </source>
</evidence>
<comment type="catalytic activity">
    <reaction evidence="1">
        <text>a long-chain fatty acyl-CoA + 2 NADPH + 2 H(+) = a long-chain primary fatty alcohol + 2 NADP(+) + CoA</text>
        <dbReference type="Rhea" id="RHEA:52716"/>
        <dbReference type="ChEBI" id="CHEBI:15378"/>
        <dbReference type="ChEBI" id="CHEBI:57287"/>
        <dbReference type="ChEBI" id="CHEBI:57783"/>
        <dbReference type="ChEBI" id="CHEBI:58349"/>
        <dbReference type="ChEBI" id="CHEBI:77396"/>
        <dbReference type="ChEBI" id="CHEBI:83139"/>
        <dbReference type="EC" id="1.2.1.84"/>
    </reaction>
</comment>
<dbReference type="AlphaFoldDB" id="A0A8T1ZS48"/>
<keyword evidence="1" id="KW-0521">NADP</keyword>
<dbReference type="InterPro" id="IPR013120">
    <property type="entry name" value="FAR_NAD-bd"/>
</dbReference>
<dbReference type="PANTHER" id="PTHR11011:SF66">
    <property type="entry name" value="FATTY ACYL-COA REDUCTASE 6, CHLOROPLASTIC"/>
    <property type="match status" value="1"/>
</dbReference>
<proteinExistence type="inferred from homology"/>